<accession>A0A2P2P6E5</accession>
<dbReference type="EMBL" id="GGEC01069838">
    <property type="protein sequence ID" value="MBX50322.1"/>
    <property type="molecule type" value="Transcribed_RNA"/>
</dbReference>
<reference evidence="1" key="1">
    <citation type="submission" date="2018-02" db="EMBL/GenBank/DDBJ databases">
        <title>Rhizophora mucronata_Transcriptome.</title>
        <authorList>
            <person name="Meera S.P."/>
            <person name="Sreeshan A."/>
            <person name="Augustine A."/>
        </authorList>
    </citation>
    <scope>NUCLEOTIDE SEQUENCE</scope>
    <source>
        <tissue evidence="1">Leaf</tissue>
    </source>
</reference>
<protein>
    <submittedName>
        <fullName evidence="1">Uncharacterized protein</fullName>
    </submittedName>
</protein>
<organism evidence="1">
    <name type="scientific">Rhizophora mucronata</name>
    <name type="common">Asiatic mangrove</name>
    <dbReference type="NCBI Taxonomy" id="61149"/>
    <lineage>
        <taxon>Eukaryota</taxon>
        <taxon>Viridiplantae</taxon>
        <taxon>Streptophyta</taxon>
        <taxon>Embryophyta</taxon>
        <taxon>Tracheophyta</taxon>
        <taxon>Spermatophyta</taxon>
        <taxon>Magnoliopsida</taxon>
        <taxon>eudicotyledons</taxon>
        <taxon>Gunneridae</taxon>
        <taxon>Pentapetalae</taxon>
        <taxon>rosids</taxon>
        <taxon>fabids</taxon>
        <taxon>Malpighiales</taxon>
        <taxon>Rhizophoraceae</taxon>
        <taxon>Rhizophora</taxon>
    </lineage>
</organism>
<proteinExistence type="predicted"/>
<sequence>MWRWKKPSDTELLLWRRRRIDGTHPIRIRCCEYARSKVLQRLLCFLCVPNNTDPDGRSRQW</sequence>
<name>A0A2P2P6E5_RHIMU</name>
<evidence type="ECO:0000313" key="1">
    <source>
        <dbReference type="EMBL" id="MBX50322.1"/>
    </source>
</evidence>
<dbReference type="AlphaFoldDB" id="A0A2P2P6E5"/>